<evidence type="ECO:0000256" key="1">
    <source>
        <dbReference type="ARBA" id="ARBA00006974"/>
    </source>
</evidence>
<accession>A0AAV3RI51</accession>
<dbReference type="InterPro" id="IPR003676">
    <property type="entry name" value="SAUR_fam"/>
</dbReference>
<evidence type="ECO:0000256" key="2">
    <source>
        <dbReference type="SAM" id="MobiDB-lite"/>
    </source>
</evidence>
<keyword evidence="4" id="KW-1185">Reference proteome</keyword>
<dbReference type="PANTHER" id="PTHR35296:SF3">
    <property type="entry name" value="EXPRESSED PROTEIN"/>
    <property type="match status" value="1"/>
</dbReference>
<dbReference type="GO" id="GO:0009733">
    <property type="term" value="P:response to auxin"/>
    <property type="evidence" value="ECO:0007669"/>
    <property type="project" value="InterPro"/>
</dbReference>
<comment type="caution">
    <text evidence="3">The sequence shown here is derived from an EMBL/GenBank/DDBJ whole genome shotgun (WGS) entry which is preliminary data.</text>
</comment>
<comment type="similarity">
    <text evidence="1">Belongs to the ARG7 family.</text>
</comment>
<reference evidence="3 4" key="1">
    <citation type="submission" date="2024-01" db="EMBL/GenBank/DDBJ databases">
        <title>The complete chloroplast genome sequence of Lithospermum erythrorhizon: insights into the phylogenetic relationship among Boraginaceae species and the maternal lineages of purple gromwells.</title>
        <authorList>
            <person name="Okada T."/>
            <person name="Watanabe K."/>
        </authorList>
    </citation>
    <scope>NUCLEOTIDE SEQUENCE [LARGE SCALE GENOMIC DNA]</scope>
</reference>
<dbReference type="Proteomes" id="UP001454036">
    <property type="component" value="Unassembled WGS sequence"/>
</dbReference>
<name>A0AAV3RI51_LITER</name>
<dbReference type="EMBL" id="BAABME010009925">
    <property type="protein sequence ID" value="GAA0176069.1"/>
    <property type="molecule type" value="Genomic_DNA"/>
</dbReference>
<feature type="region of interest" description="Disordered" evidence="2">
    <location>
        <begin position="83"/>
        <end position="104"/>
    </location>
</feature>
<organism evidence="3 4">
    <name type="scientific">Lithospermum erythrorhizon</name>
    <name type="common">Purple gromwell</name>
    <name type="synonym">Lithospermum officinale var. erythrorhizon</name>
    <dbReference type="NCBI Taxonomy" id="34254"/>
    <lineage>
        <taxon>Eukaryota</taxon>
        <taxon>Viridiplantae</taxon>
        <taxon>Streptophyta</taxon>
        <taxon>Embryophyta</taxon>
        <taxon>Tracheophyta</taxon>
        <taxon>Spermatophyta</taxon>
        <taxon>Magnoliopsida</taxon>
        <taxon>eudicotyledons</taxon>
        <taxon>Gunneridae</taxon>
        <taxon>Pentapetalae</taxon>
        <taxon>asterids</taxon>
        <taxon>lamiids</taxon>
        <taxon>Boraginales</taxon>
        <taxon>Boraginaceae</taxon>
        <taxon>Boraginoideae</taxon>
        <taxon>Lithospermeae</taxon>
        <taxon>Lithospermum</taxon>
    </lineage>
</organism>
<sequence length="147" mass="16553">MDCIVMPVSALRRRYSETWGSQRRLSYQPLVDEDNACDDDDQEVTLVVGVGEDISRFIVDPSILQQVPFRNLMDIVMSKEGSCNGNRGGGGGGGENKKSRMKNGGGKRKVIFVDVEAMLFEHMLWLMQNDESSLLELNLREIVDFYS</sequence>
<evidence type="ECO:0000313" key="3">
    <source>
        <dbReference type="EMBL" id="GAA0176069.1"/>
    </source>
</evidence>
<gene>
    <name evidence="3" type="ORF">LIER_29127</name>
</gene>
<protein>
    <submittedName>
        <fullName evidence="3">Uncharacterized protein</fullName>
    </submittedName>
</protein>
<proteinExistence type="inferred from homology"/>
<dbReference type="PANTHER" id="PTHR35296">
    <property type="entry name" value="EXPRESSED PROTEIN"/>
    <property type="match status" value="1"/>
</dbReference>
<dbReference type="AlphaFoldDB" id="A0AAV3RI51"/>
<evidence type="ECO:0000313" key="4">
    <source>
        <dbReference type="Proteomes" id="UP001454036"/>
    </source>
</evidence>